<dbReference type="InterPro" id="IPR050206">
    <property type="entry name" value="FtsK/SpoIIIE/SftA"/>
</dbReference>
<dbReference type="InterPro" id="IPR003593">
    <property type="entry name" value="AAA+_ATPase"/>
</dbReference>
<dbReference type="PROSITE" id="PS50901">
    <property type="entry name" value="FTSK"/>
    <property type="match status" value="4"/>
</dbReference>
<protein>
    <submittedName>
        <fullName evidence="7">FtsK/SpoIIIE family protein, putative EssC component of Type VII secretion system</fullName>
    </submittedName>
</protein>
<feature type="domain" description="FtsK" evidence="6">
    <location>
        <begin position="584"/>
        <end position="783"/>
    </location>
</feature>
<dbReference type="Gene3D" id="3.40.50.300">
    <property type="entry name" value="P-loop containing nucleotide triphosphate hydrolases"/>
    <property type="match status" value="4"/>
</dbReference>
<dbReference type="GO" id="GO:0004197">
    <property type="term" value="F:cysteine-type endopeptidase activity"/>
    <property type="evidence" value="ECO:0007669"/>
    <property type="project" value="InterPro"/>
</dbReference>
<feature type="binding site" evidence="4">
    <location>
        <begin position="311"/>
        <end position="318"/>
    </location>
    <ligand>
        <name>ATP</name>
        <dbReference type="ChEBI" id="CHEBI:30616"/>
    </ligand>
</feature>
<name>W7IEP2_9PSEU</name>
<dbReference type="GO" id="GO:0005524">
    <property type="term" value="F:ATP binding"/>
    <property type="evidence" value="ECO:0007669"/>
    <property type="project" value="UniProtKB-UniRule"/>
</dbReference>
<dbReference type="PANTHER" id="PTHR22683">
    <property type="entry name" value="SPORULATION PROTEIN RELATED"/>
    <property type="match status" value="1"/>
</dbReference>
<dbReference type="Pfam" id="PF01580">
    <property type="entry name" value="FtsK_SpoIIIE"/>
    <property type="match status" value="3"/>
</dbReference>
<feature type="compositionally biased region" description="Gly residues" evidence="5">
    <location>
        <begin position="1462"/>
        <end position="1473"/>
    </location>
</feature>
<feature type="domain" description="FtsK" evidence="6">
    <location>
        <begin position="293"/>
        <end position="481"/>
    </location>
</feature>
<sequence>MAERRALLIGTSRYQDPALPTLQAPGRETRQLSELLNDPDIGGFAATALIDERKAVVEREIEELFADRGVDDHVLLYLSGHGIKNADNQLFFATTDTRQDRPYSTSIPAVLVQRLLRECQARFKAVVLDCCYSGSFAPGAVAKSGAAVDVSALGEGTFVITATNALDPAFEDERVVFGNSTPYSVFTDALIAGLETGAAARPGSDEISADDLYDFLDRELRKPRADGRVQRPHRLNHGLGEFKVAGARTRRLAVDETTASPRLAELVARDDPAAARALRVPIGQAHRATARGDDLVRLDLAGPDGHVCVVGRIWSGKSTLLRTLIGGLRTGRSPAEVRFVCLDGGGQLADLADTPYVDRVVAPSDTEGVRAALAHVLATIEFRDRLFRAGSIRLTHHYRELRHRNALPPGDHADLFLVVDGWDRFHTRGVAEDVRRIAGTGLGRGVHVVLTARTWSEVPPEIRSLLRGRIELGLDDPRESHHPELSASLPRTAGWGLCDGRPFLTAVQEHDQTEEEINAVAARLARMAGPEPAPADEAAVADPLLSNPPLLDLLGLPNAQAIPGSPSRPPELRHRAAFGVDEHGDPVELDIKEAAEGGTGPHGICVGATGSGKSEFLRTLVLAMMATHKPAELSFVLVDSKGGATFRDLDGAPHVAASVAGLAADPLLVDRLGTALHGEISRRQELVGHRGFSAVPGHRGTRRGWHDLPPLPALFVVVDEFSALLDARPDFIDVFTTIGRLGRSLRIHLLLASYQLEEGRLRELDSYLSYRIGLKTFSAAESRAVLGLADAFELPPVPGSGYLRTVVGEVVRFKAAYVSGSAAGRSTLDEVVAVLPDTGDPVAPIWLPPLGESDPLDRMMPALRTRPGRGLSTGVRRGALTVPLGMVDRPYEQRYEVLLADFSGTAGHAVVAGGPRSGKSALLRTLVLAAALTHTPAEVRFSCLDLGGGTLGPLAGLPHVGDVAGRTDPDRVRRIITECTDLLVERERQFLAEGFDSMAEARRAGVPDVFLVIDGWLNLRQEFEDVEDAVTTIAHRGLTYGVHLVLTVTRWAELRAAVQDLISTRLELRLGDPADSGIDRRAAAAVPERTPGRGITTTRHHFRAFLPRIDGSRDTEDVGAALRAAVSAVDAAWTGERAPRARLLPTTVDRSALDGDERVGRRFPIGQDIRLRTVYLDPEAEPHFVAFADGESGKTNLLRTIMTGITGRYTGREAVILLVDYRRTLLGFLNTDHLLAYAVSSIQLDDMMRDVRDSMRKRRPGPDVTQEQLRNRSWWRGPELFIVVDDYDLVATADANPLGPVVEFLGQAKDVGLHLVLVRRTGGAGRAVSDPVLGRLRELGTPGLVMSGSPDEGHLLGRVKPAPMPPGRGTLVSRRSGQELMQVAWTDPSAVLQPELPGTVLPDPEQPGAVVVQYGSQERVAEAGGGGPAGDGGDLLGVGVGDAREVGAEDHAVGDVGQPAGPVGGQRGDVGGEGDADHGGVEVDPGVAVEEVQREGQLRHPGVGEDGGERRVAAQHLLEDGQAGVLPGEGAVAAVDDDRDPGLGEQPPGGVQ</sequence>
<dbReference type="PATRIC" id="fig|909613.9.peg.5364"/>
<feature type="binding site" evidence="4">
    <location>
        <begin position="913"/>
        <end position="920"/>
    </location>
    <ligand>
        <name>ATP</name>
        <dbReference type="ChEBI" id="CHEBI:30616"/>
    </ligand>
</feature>
<reference evidence="7 8" key="1">
    <citation type="journal article" date="2014" name="Genome Announc.">
        <title>Draft Genome Sequence of the Antitrypanosomally Active Sponge-Associated Bacterium Actinokineospora sp. Strain EG49.</title>
        <authorList>
            <person name="Harjes J."/>
            <person name="Ryu T."/>
            <person name="Abdelmohsen U.R."/>
            <person name="Moitinho-Silva L."/>
            <person name="Horn H."/>
            <person name="Ravasi T."/>
            <person name="Hentschel U."/>
        </authorList>
    </citation>
    <scope>NUCLEOTIDE SEQUENCE [LARGE SCALE GENOMIC DNA]</scope>
    <source>
        <strain evidence="7 8">EG49</strain>
    </source>
</reference>
<dbReference type="InterPro" id="IPR029030">
    <property type="entry name" value="Caspase-like_dom_sf"/>
</dbReference>
<feature type="domain" description="FtsK" evidence="6">
    <location>
        <begin position="894"/>
        <end position="1077"/>
    </location>
</feature>
<evidence type="ECO:0000313" key="8">
    <source>
        <dbReference type="Proteomes" id="UP000019277"/>
    </source>
</evidence>
<dbReference type="eggNOG" id="COG1674">
    <property type="taxonomic scope" value="Bacteria"/>
</dbReference>
<feature type="domain" description="FtsK" evidence="6">
    <location>
        <begin position="1171"/>
        <end position="1354"/>
    </location>
</feature>
<keyword evidence="2 4" id="KW-0547">Nucleotide-binding</keyword>
<dbReference type="PANTHER" id="PTHR22683:SF1">
    <property type="entry name" value="TYPE VII SECRETION SYSTEM PROTEIN ESSC"/>
    <property type="match status" value="1"/>
</dbReference>
<comment type="caution">
    <text evidence="7">The sequence shown here is derived from an EMBL/GenBank/DDBJ whole genome shotgun (WGS) entry which is preliminary data.</text>
</comment>
<dbReference type="STRING" id="909613.UO65_5370"/>
<dbReference type="EMBL" id="AYXG01000208">
    <property type="protein sequence ID" value="EWC59340.1"/>
    <property type="molecule type" value="Genomic_DNA"/>
</dbReference>
<dbReference type="Pfam" id="PF00656">
    <property type="entry name" value="Peptidase_C14"/>
    <property type="match status" value="1"/>
</dbReference>
<dbReference type="SUPFAM" id="SSF52129">
    <property type="entry name" value="Caspase-like"/>
    <property type="match status" value="1"/>
</dbReference>
<dbReference type="Gene3D" id="3.40.50.1460">
    <property type="match status" value="1"/>
</dbReference>
<proteinExistence type="predicted"/>
<dbReference type="eggNOG" id="COG4249">
    <property type="taxonomic scope" value="Bacteria"/>
</dbReference>
<evidence type="ECO:0000256" key="2">
    <source>
        <dbReference type="ARBA" id="ARBA00022741"/>
    </source>
</evidence>
<dbReference type="SUPFAM" id="SSF52540">
    <property type="entry name" value="P-loop containing nucleoside triphosphate hydrolases"/>
    <property type="match status" value="4"/>
</dbReference>
<dbReference type="SMART" id="SM00382">
    <property type="entry name" value="AAA"/>
    <property type="match status" value="3"/>
</dbReference>
<accession>W7IEP2</accession>
<dbReference type="InterPro" id="IPR027417">
    <property type="entry name" value="P-loop_NTPase"/>
</dbReference>
<dbReference type="GO" id="GO:0003677">
    <property type="term" value="F:DNA binding"/>
    <property type="evidence" value="ECO:0007669"/>
    <property type="project" value="InterPro"/>
</dbReference>
<evidence type="ECO:0000313" key="7">
    <source>
        <dbReference type="EMBL" id="EWC59340.1"/>
    </source>
</evidence>
<dbReference type="OrthoDB" id="9807790at2"/>
<evidence type="ECO:0000256" key="4">
    <source>
        <dbReference type="PROSITE-ProRule" id="PRU00289"/>
    </source>
</evidence>
<dbReference type="InterPro" id="IPR023837">
    <property type="entry name" value="EccCb-like_Actinobacteria"/>
</dbReference>
<dbReference type="NCBIfam" id="TIGR03925">
    <property type="entry name" value="T7SS_EccC_b"/>
    <property type="match status" value="1"/>
</dbReference>
<evidence type="ECO:0000256" key="3">
    <source>
        <dbReference type="ARBA" id="ARBA00022840"/>
    </source>
</evidence>
<dbReference type="Proteomes" id="UP000019277">
    <property type="component" value="Unassembled WGS sequence"/>
</dbReference>
<feature type="binding site" evidence="4">
    <location>
        <begin position="1188"/>
        <end position="1195"/>
    </location>
    <ligand>
        <name>ATP</name>
        <dbReference type="ChEBI" id="CHEBI:30616"/>
    </ligand>
</feature>
<keyword evidence="3 4" id="KW-0067">ATP-binding</keyword>
<evidence type="ECO:0000259" key="6">
    <source>
        <dbReference type="PROSITE" id="PS50901"/>
    </source>
</evidence>
<gene>
    <name evidence="7" type="ORF">UO65_5370</name>
</gene>
<dbReference type="NCBIfam" id="NF047832">
    <property type="entry name" value="caspase_w_EACC1"/>
    <property type="match status" value="1"/>
</dbReference>
<organism evidence="7 8">
    <name type="scientific">Actinokineospora spheciospongiae</name>
    <dbReference type="NCBI Taxonomy" id="909613"/>
    <lineage>
        <taxon>Bacteria</taxon>
        <taxon>Bacillati</taxon>
        <taxon>Actinomycetota</taxon>
        <taxon>Actinomycetes</taxon>
        <taxon>Pseudonocardiales</taxon>
        <taxon>Pseudonocardiaceae</taxon>
        <taxon>Actinokineospora</taxon>
    </lineage>
</organism>
<feature type="region of interest" description="Disordered" evidence="5">
    <location>
        <begin position="1452"/>
        <end position="1552"/>
    </location>
</feature>
<feature type="binding site" evidence="4">
    <location>
        <begin position="607"/>
        <end position="614"/>
    </location>
    <ligand>
        <name>ATP</name>
        <dbReference type="ChEBI" id="CHEBI:30616"/>
    </ligand>
</feature>
<evidence type="ECO:0000256" key="1">
    <source>
        <dbReference type="ARBA" id="ARBA00022737"/>
    </source>
</evidence>
<dbReference type="InterPro" id="IPR011600">
    <property type="entry name" value="Pept_C14_caspase"/>
</dbReference>
<dbReference type="GO" id="GO:0006508">
    <property type="term" value="P:proteolysis"/>
    <property type="evidence" value="ECO:0007669"/>
    <property type="project" value="InterPro"/>
</dbReference>
<evidence type="ECO:0000256" key="5">
    <source>
        <dbReference type="SAM" id="MobiDB-lite"/>
    </source>
</evidence>
<dbReference type="InterPro" id="IPR002543">
    <property type="entry name" value="FtsK_dom"/>
</dbReference>
<keyword evidence="1" id="KW-0677">Repeat</keyword>
<keyword evidence="8" id="KW-1185">Reference proteome</keyword>